<name>A0A4U0Y0J8_9PEZI</name>
<dbReference type="InterPro" id="IPR050411">
    <property type="entry name" value="AlphaKG_dependent_hydroxylases"/>
</dbReference>
<dbReference type="EMBL" id="NAJQ01000037">
    <property type="protein sequence ID" value="TKA82246.1"/>
    <property type="molecule type" value="Genomic_DNA"/>
</dbReference>
<feature type="compositionally biased region" description="Polar residues" evidence="3">
    <location>
        <begin position="1"/>
        <end position="11"/>
    </location>
</feature>
<dbReference type="Pfam" id="PF02668">
    <property type="entry name" value="TauD"/>
    <property type="match status" value="1"/>
</dbReference>
<keyword evidence="6" id="KW-1185">Reference proteome</keyword>
<feature type="domain" description="TauD/TfdA-like" evidence="4">
    <location>
        <begin position="93"/>
        <end position="401"/>
    </location>
</feature>
<evidence type="ECO:0000313" key="6">
    <source>
        <dbReference type="Proteomes" id="UP000309340"/>
    </source>
</evidence>
<dbReference type="Gene3D" id="3.60.130.10">
    <property type="entry name" value="Clavaminate synthase-like"/>
    <property type="match status" value="1"/>
</dbReference>
<dbReference type="PANTHER" id="PTHR10696">
    <property type="entry name" value="GAMMA-BUTYROBETAINE HYDROXYLASE-RELATED"/>
    <property type="match status" value="1"/>
</dbReference>
<dbReference type="GO" id="GO:0016491">
    <property type="term" value="F:oxidoreductase activity"/>
    <property type="evidence" value="ECO:0007669"/>
    <property type="project" value="UniProtKB-KW"/>
</dbReference>
<sequence>MAPSLTESTPEPSHALAGVSKSAFPDGLKTSGQHPPVYSRLRPYSDFPKEITGPTVWRAEDYRDHPERWTHVFSDEEIAELGKAADDFLASGTPLTGITKAQFPLPKLGPFFNTVRNEILNGKGFILFKGVPVEEWGLEKSAAAYMGFGSYFGYFTSQNGKGHVLGHVKDLGEDPTQKDRVRIYRTNAKSVLSPPLFSIYPRTSKLVIKTGAPEPIRKRQYFHTDGADLVGLLCLAKALEGGESDIISTHNVFNTLQHSHPDVVETLTTPNWYFDRKGEVSEGQDPWYRSAVLFLENDLRGGPPRVWSRLDPNNVTSLSRFNSSPDARIPPLSDAQKYALRVFEETCSRLALHMILDPGDIQLLANTHVFHARTAYKDYPPGSVDERTGRPRVRRHLMRLWLATPESEGGWRLAYHDGDEKKRGGIQVDDVAPVCPIDAE</sequence>
<dbReference type="Proteomes" id="UP000309340">
    <property type="component" value="Unassembled WGS sequence"/>
</dbReference>
<evidence type="ECO:0000313" key="5">
    <source>
        <dbReference type="EMBL" id="TKA82246.1"/>
    </source>
</evidence>
<organism evidence="5 6">
    <name type="scientific">Friedmanniomyces simplex</name>
    <dbReference type="NCBI Taxonomy" id="329884"/>
    <lineage>
        <taxon>Eukaryota</taxon>
        <taxon>Fungi</taxon>
        <taxon>Dikarya</taxon>
        <taxon>Ascomycota</taxon>
        <taxon>Pezizomycotina</taxon>
        <taxon>Dothideomycetes</taxon>
        <taxon>Dothideomycetidae</taxon>
        <taxon>Mycosphaerellales</taxon>
        <taxon>Teratosphaeriaceae</taxon>
        <taxon>Friedmanniomyces</taxon>
    </lineage>
</organism>
<dbReference type="PANTHER" id="PTHR10696:SF56">
    <property type="entry name" value="TAUD_TFDA-LIKE DOMAIN-CONTAINING PROTEIN"/>
    <property type="match status" value="1"/>
</dbReference>
<keyword evidence="1" id="KW-0560">Oxidoreductase</keyword>
<feature type="region of interest" description="Disordered" evidence="3">
    <location>
        <begin position="1"/>
        <end position="36"/>
    </location>
</feature>
<evidence type="ECO:0000259" key="4">
    <source>
        <dbReference type="Pfam" id="PF02668"/>
    </source>
</evidence>
<dbReference type="OrthoDB" id="272271at2759"/>
<accession>A0A4U0Y0J8</accession>
<dbReference type="SUPFAM" id="SSF51197">
    <property type="entry name" value="Clavaminate synthase-like"/>
    <property type="match status" value="1"/>
</dbReference>
<reference evidence="5 6" key="1">
    <citation type="submission" date="2017-03" db="EMBL/GenBank/DDBJ databases">
        <title>Genomes of endolithic fungi from Antarctica.</title>
        <authorList>
            <person name="Coleine C."/>
            <person name="Masonjones S."/>
            <person name="Stajich J.E."/>
        </authorList>
    </citation>
    <scope>NUCLEOTIDE SEQUENCE [LARGE SCALE GENOMIC DNA]</scope>
    <source>
        <strain evidence="5 6">CCFEE 5184</strain>
    </source>
</reference>
<dbReference type="InterPro" id="IPR042098">
    <property type="entry name" value="TauD-like_sf"/>
</dbReference>
<dbReference type="InterPro" id="IPR003819">
    <property type="entry name" value="TauD/TfdA-like"/>
</dbReference>
<dbReference type="GO" id="GO:0017000">
    <property type="term" value="P:antibiotic biosynthetic process"/>
    <property type="evidence" value="ECO:0007669"/>
    <property type="project" value="UniProtKB-KW"/>
</dbReference>
<comment type="caution">
    <text evidence="5">The sequence shown here is derived from an EMBL/GenBank/DDBJ whole genome shotgun (WGS) entry which is preliminary data.</text>
</comment>
<evidence type="ECO:0000256" key="1">
    <source>
        <dbReference type="ARBA" id="ARBA00023002"/>
    </source>
</evidence>
<gene>
    <name evidence="5" type="ORF">B0A55_01712</name>
</gene>
<protein>
    <recommendedName>
        <fullName evidence="4">TauD/TfdA-like domain-containing protein</fullName>
    </recommendedName>
</protein>
<evidence type="ECO:0000256" key="2">
    <source>
        <dbReference type="ARBA" id="ARBA00023194"/>
    </source>
</evidence>
<proteinExistence type="predicted"/>
<evidence type="ECO:0000256" key="3">
    <source>
        <dbReference type="SAM" id="MobiDB-lite"/>
    </source>
</evidence>
<dbReference type="AlphaFoldDB" id="A0A4U0Y0J8"/>
<keyword evidence="2" id="KW-0045">Antibiotic biosynthesis</keyword>
<dbReference type="STRING" id="329884.A0A4U0Y0J8"/>